<evidence type="ECO:0000313" key="4">
    <source>
        <dbReference type="Proteomes" id="UP000298285"/>
    </source>
</evidence>
<dbReference type="InterPro" id="IPR003615">
    <property type="entry name" value="HNH_nuc"/>
</dbReference>
<dbReference type="AlphaFoldDB" id="A0A4Y9IQE1"/>
<sequence length="98" mass="11870">MPTIYKPQRRQENKGNSYDSDRRKIYNSEKWRRLRAWKLTCDPLCEECLKVGKIVKAEDIHHKVSFMSTEDIQERIRLAYDFDNLQSLCKKCHQKKHN</sequence>
<feature type="region of interest" description="Disordered" evidence="1">
    <location>
        <begin position="1"/>
        <end position="21"/>
    </location>
</feature>
<gene>
    <name evidence="3" type="ORF">E4T88_00670</name>
</gene>
<evidence type="ECO:0000313" key="3">
    <source>
        <dbReference type="EMBL" id="TFU90522.1"/>
    </source>
</evidence>
<evidence type="ECO:0000256" key="1">
    <source>
        <dbReference type="SAM" id="MobiDB-lite"/>
    </source>
</evidence>
<feature type="domain" description="HNH nuclease" evidence="2">
    <location>
        <begin position="33"/>
        <end position="94"/>
    </location>
</feature>
<accession>A0A4Y9IQE1</accession>
<reference evidence="3 4" key="1">
    <citation type="submission" date="2019-03" db="EMBL/GenBank/DDBJ databases">
        <title>Diversity of the mouse oral microbiome.</title>
        <authorList>
            <person name="Joseph S."/>
            <person name="Aduse-Opoku J."/>
            <person name="Curtis M."/>
            <person name="Wade W."/>
            <person name="Hashim A."/>
        </authorList>
    </citation>
    <scope>NUCLEOTIDE SEQUENCE [LARGE SCALE GENOMIC DNA]</scope>
    <source>
        <strain evidence="3 4">P11</strain>
    </source>
</reference>
<dbReference type="SMART" id="SM00507">
    <property type="entry name" value="HNHc"/>
    <property type="match status" value="1"/>
</dbReference>
<keyword evidence="3" id="KW-0540">Nuclease</keyword>
<dbReference type="CDD" id="cd00085">
    <property type="entry name" value="HNHc"/>
    <property type="match status" value="1"/>
</dbReference>
<organism evidence="3 4">
    <name type="scientific">Dysgonomonas mossii</name>
    <dbReference type="NCBI Taxonomy" id="163665"/>
    <lineage>
        <taxon>Bacteria</taxon>
        <taxon>Pseudomonadati</taxon>
        <taxon>Bacteroidota</taxon>
        <taxon>Bacteroidia</taxon>
        <taxon>Bacteroidales</taxon>
        <taxon>Dysgonomonadaceae</taxon>
        <taxon>Dysgonomonas</taxon>
    </lineage>
</organism>
<dbReference type="Proteomes" id="UP000298285">
    <property type="component" value="Unassembled WGS sequence"/>
</dbReference>
<protein>
    <submittedName>
        <fullName evidence="3">HNH endonuclease</fullName>
    </submittedName>
</protein>
<keyword evidence="3" id="KW-0255">Endonuclease</keyword>
<proteinExistence type="predicted"/>
<dbReference type="RefSeq" id="WP_135103580.1">
    <property type="nucleotide sequence ID" value="NZ_JADGKW010000001.1"/>
</dbReference>
<dbReference type="InterPro" id="IPR002711">
    <property type="entry name" value="HNH"/>
</dbReference>
<dbReference type="EMBL" id="SPPK01000001">
    <property type="protein sequence ID" value="TFU90522.1"/>
    <property type="molecule type" value="Genomic_DNA"/>
</dbReference>
<feature type="compositionally biased region" description="Basic and acidic residues" evidence="1">
    <location>
        <begin position="9"/>
        <end position="21"/>
    </location>
</feature>
<dbReference type="Pfam" id="PF01844">
    <property type="entry name" value="HNH"/>
    <property type="match status" value="1"/>
</dbReference>
<dbReference type="GO" id="GO:0003676">
    <property type="term" value="F:nucleic acid binding"/>
    <property type="evidence" value="ECO:0007669"/>
    <property type="project" value="InterPro"/>
</dbReference>
<evidence type="ECO:0000259" key="2">
    <source>
        <dbReference type="SMART" id="SM00507"/>
    </source>
</evidence>
<dbReference type="GO" id="GO:0004519">
    <property type="term" value="F:endonuclease activity"/>
    <property type="evidence" value="ECO:0007669"/>
    <property type="project" value="UniProtKB-KW"/>
</dbReference>
<name>A0A4Y9IQE1_9BACT</name>
<dbReference type="Gene3D" id="1.10.30.50">
    <property type="match status" value="1"/>
</dbReference>
<comment type="caution">
    <text evidence="3">The sequence shown here is derived from an EMBL/GenBank/DDBJ whole genome shotgun (WGS) entry which is preliminary data.</text>
</comment>
<keyword evidence="3" id="KW-0378">Hydrolase</keyword>
<dbReference type="GO" id="GO:0008270">
    <property type="term" value="F:zinc ion binding"/>
    <property type="evidence" value="ECO:0007669"/>
    <property type="project" value="InterPro"/>
</dbReference>
<dbReference type="OrthoDB" id="962665at2"/>